<dbReference type="PANTHER" id="PTHR11764">
    <property type="entry name" value="TERPENE CYCLASE/MUTASE FAMILY MEMBER"/>
    <property type="match status" value="1"/>
</dbReference>
<dbReference type="EC" id="5.4.99.-" evidence="4"/>
<feature type="domain" description="Squalene cyclase C-terminal" evidence="6">
    <location>
        <begin position="414"/>
        <end position="747"/>
    </location>
</feature>
<dbReference type="InterPro" id="IPR032696">
    <property type="entry name" value="SQ_cyclase_C"/>
</dbReference>
<dbReference type="InterPro" id="IPR018333">
    <property type="entry name" value="Squalene_cyclase"/>
</dbReference>
<keyword evidence="5" id="KW-0472">Membrane</keyword>
<protein>
    <recommendedName>
        <fullName evidence="4">Terpene cyclase/mutase family member</fullName>
        <ecNumber evidence="4">5.4.99.-</ecNumber>
    </recommendedName>
</protein>
<dbReference type="Gene3D" id="1.50.10.20">
    <property type="match status" value="2"/>
</dbReference>
<dbReference type="Pfam" id="PF13243">
    <property type="entry name" value="SQHop_cyclase_C"/>
    <property type="match status" value="1"/>
</dbReference>
<evidence type="ECO:0000256" key="1">
    <source>
        <dbReference type="ARBA" id="ARBA00009755"/>
    </source>
</evidence>
<reference evidence="8" key="2">
    <citation type="journal article" date="2010" name="Physiol. Plantarum">
        <title>Analysis of expressed sequence tags from the Huperzia serrata leaf for gene discovery in the areas of secondary metabolite biosynthesis and development regulation.</title>
        <authorList>
            <person name="Luo H."/>
            <person name="Sun C."/>
            <person name="Li Y."/>
            <person name="Wu Q."/>
            <person name="Song J."/>
            <person name="Wang D."/>
            <person name="Jia X."/>
            <person name="Li R."/>
            <person name="Chen S."/>
        </authorList>
    </citation>
    <scope>NUCLEOTIDE SEQUENCE</scope>
</reference>
<dbReference type="CDD" id="cd02892">
    <property type="entry name" value="SQCY_1"/>
    <property type="match status" value="1"/>
</dbReference>
<dbReference type="GO" id="GO:0016104">
    <property type="term" value="P:triterpenoid biosynthetic process"/>
    <property type="evidence" value="ECO:0007669"/>
    <property type="project" value="InterPro"/>
</dbReference>
<keyword evidence="5" id="KW-1133">Transmembrane helix</keyword>
<evidence type="ECO:0000313" key="8">
    <source>
        <dbReference type="EMBL" id="AER41023.1"/>
    </source>
</evidence>
<accession>G8IIJ4</accession>
<keyword evidence="5" id="KW-0812">Transmembrane</keyword>
<organism evidence="8">
    <name type="scientific">Phlegmariurus carinatus</name>
    <name type="common">Keeled tassel-fern</name>
    <name type="synonym">Lycopodium carinatum</name>
    <dbReference type="NCBI Taxonomy" id="380491"/>
    <lineage>
        <taxon>Eukaryota</taxon>
        <taxon>Viridiplantae</taxon>
        <taxon>Streptophyta</taxon>
        <taxon>Embryophyta</taxon>
        <taxon>Tracheophyta</taxon>
        <taxon>Lycopodiopsida</taxon>
        <taxon>Lycopodiales</taxon>
        <taxon>Lycopodiaceae</taxon>
        <taxon>Huperzioideae</taxon>
        <taxon>Phlegmariurus</taxon>
    </lineage>
</organism>
<evidence type="ECO:0000256" key="4">
    <source>
        <dbReference type="RuleBase" id="RU362003"/>
    </source>
</evidence>
<dbReference type="FunFam" id="1.50.10.20:FF:000002">
    <property type="entry name" value="Terpene cyclase/mutase family member"/>
    <property type="match status" value="1"/>
</dbReference>
<feature type="domain" description="Squalene cyclase N-terminal" evidence="7">
    <location>
        <begin position="106"/>
        <end position="354"/>
    </location>
</feature>
<comment type="similarity">
    <text evidence="1 4">Belongs to the terpene cyclase/mutase family.</text>
</comment>
<evidence type="ECO:0000259" key="7">
    <source>
        <dbReference type="Pfam" id="PF13249"/>
    </source>
</evidence>
<feature type="transmembrane region" description="Helical" evidence="5">
    <location>
        <begin position="603"/>
        <end position="623"/>
    </location>
</feature>
<dbReference type="GO" id="GO:0031559">
    <property type="term" value="F:oxidosqualene cyclase activity"/>
    <property type="evidence" value="ECO:0007669"/>
    <property type="project" value="UniProtKB-ARBA"/>
</dbReference>
<gene>
    <name evidence="8" type="primary">CAS1</name>
</gene>
<evidence type="ECO:0000256" key="2">
    <source>
        <dbReference type="ARBA" id="ARBA00022737"/>
    </source>
</evidence>
<proteinExistence type="evidence at transcript level"/>
<sequence length="757" mass="86539">MWKLKAAEGDEPLLSTVNGHVGRQAWYYDPEAGTLEERAQVEEARAWFTKHRYEQRQSGDGMLRLQRLRENPPPTLPKIVRVERLEEITKECVETSLRRAVLFYGTLQLSDGHWAGDHCGPLFFMPGLVISLYVTGQLNHVLSEAHFQEIRRYIYNHQNKDGGWGLHIEGDSIMFLTALNYVVLKLVGEEPIKTEEKESQTKALKWIQEHGGATHSPTWGKFWLAVMGVYEWAGVNPLPPETWLLPRSSSAHPGCLTVTYRWIFCPMSYVYGRRFSTKTSPFIESLRKELYIVPYEQVNWNQARTLGAKEEMVPRTFTEDIIFSIIHNCFEPIFSHWPGSKLRKKALDTTMKLIHYEDSVTQYICFNPINKALNMMCCWLEDPNSDAFKRHLPRVVDYLWLCEDGMKMQAWNGSQLWETALSVQALIATRLFDDCRDVLRKAKSYIENTQITEDFPDDALHWHRHVSKGCWPHSTKDQAWPVSDCTAEALKALLALSKVLSDDKPLPVERMKDCIDALISFQNLNGSFTPFDSTQETQRVSKHSETFEQVTEDWSSVECTSSAIQAWAAFRKVNPDYRSQDIILCIEKGRNFIEKLQKPDGSWYGIWATCFTYGTFFAIYGLLASGEKYETSIAIKKGCDFLLLNQLPSGGWGESFQSSKKMVYTALEGGKSHVVHTAWALLALLAAGQAERDCLPLHKAAAVLINSQMDNGDYPQEETTGAFYGDYRLNCSSYRSIYPIRALGEYRHIVLEQAAKS</sequence>
<evidence type="ECO:0000256" key="5">
    <source>
        <dbReference type="SAM" id="Phobius"/>
    </source>
</evidence>
<dbReference type="PANTHER" id="PTHR11764:SF20">
    <property type="entry name" value="LANOSTEROL SYNTHASE"/>
    <property type="match status" value="1"/>
</dbReference>
<dbReference type="Pfam" id="PF13249">
    <property type="entry name" value="SQHop_cyclase_N"/>
    <property type="match status" value="1"/>
</dbReference>
<keyword evidence="3 4" id="KW-0413">Isomerase</keyword>
<dbReference type="AlphaFoldDB" id="G8IIJ4"/>
<evidence type="ECO:0000256" key="3">
    <source>
        <dbReference type="ARBA" id="ARBA00023235"/>
    </source>
</evidence>
<reference evidence="8" key="3">
    <citation type="journal article" date="2012" name="Zhongguo Zhong Yao Za Zhi">
        <title>Cloning and bioinformatics analysis of cycloartenol synthase (HcCAS1) gene in Huperzia carinata.</title>
        <authorList>
            <person name="Niu Y."/>
            <person name="Luo H."/>
            <person name="Chen S."/>
            <person name="Huang L."/>
        </authorList>
    </citation>
    <scope>NUCLEOTIDE SEQUENCE</scope>
</reference>
<evidence type="ECO:0000259" key="6">
    <source>
        <dbReference type="Pfam" id="PF13243"/>
    </source>
</evidence>
<keyword evidence="2" id="KW-0677">Repeat</keyword>
<dbReference type="InterPro" id="IPR032697">
    <property type="entry name" value="SQ_cyclase_N"/>
</dbReference>
<name>G8IIJ4_PHLCA</name>
<reference evidence="8" key="1">
    <citation type="journal article" date="2010" name="BMC Plant Biol.">
        <title>Comparison of 454-ESTs from Huperzia serrata and Phlegmariurus carinatus reveals putative genes involved in lycopodium alkaloid biosynthesis and developmental regulation.</title>
        <authorList>
            <person name="Luo H."/>
            <person name="Li Y."/>
            <person name="Sun C."/>
            <person name="Wu Q."/>
            <person name="Song J."/>
            <person name="Sun Y."/>
            <person name="Steinmetz A."/>
            <person name="Chen S."/>
        </authorList>
    </citation>
    <scope>NUCLEOTIDE SEQUENCE</scope>
</reference>
<dbReference type="SUPFAM" id="SSF48239">
    <property type="entry name" value="Terpenoid cyclases/Protein prenyltransferases"/>
    <property type="match status" value="2"/>
</dbReference>
<dbReference type="GO" id="GO:0005811">
    <property type="term" value="C:lipid droplet"/>
    <property type="evidence" value="ECO:0007669"/>
    <property type="project" value="InterPro"/>
</dbReference>
<dbReference type="NCBIfam" id="TIGR01787">
    <property type="entry name" value="squalene_cyclas"/>
    <property type="match status" value="1"/>
</dbReference>
<dbReference type="EMBL" id="JN790125">
    <property type="protein sequence ID" value="AER41023.1"/>
    <property type="molecule type" value="mRNA"/>
</dbReference>
<dbReference type="InterPro" id="IPR008930">
    <property type="entry name" value="Terpenoid_cyclase/PrenylTrfase"/>
</dbReference>